<dbReference type="EMBL" id="AOGT01000843">
    <property type="protein sequence ID" value="EMG49051.1"/>
    <property type="molecule type" value="Genomic_DNA"/>
</dbReference>
<dbReference type="NCBIfam" id="TIGR01488">
    <property type="entry name" value="HAD-SF-IB"/>
    <property type="match status" value="1"/>
</dbReference>
<dbReference type="OMA" id="STTDMEC"/>
<name>M3IRA2_CANMX</name>
<evidence type="ECO:0000313" key="1">
    <source>
        <dbReference type="EMBL" id="EMG49051.1"/>
    </source>
</evidence>
<dbReference type="HOGENOM" id="CLU_056574_2_0_1"/>
<dbReference type="InterPro" id="IPR050849">
    <property type="entry name" value="HAD-like_hydrolase_phosphatase"/>
</dbReference>
<sequence length="245" mass="28092">MKRPKIIITDWDETVTKEDTIKYVSEVPYINNPQLTPPFSHFVDAYFANYSHYKKSFGDRNSIDDEVLFQQGTLAIESESIRNIEDSKIFKDLTESHFRNQASKIEIRPGFVEFVKECKTKEIPVVILSANWTSIVINQVLLNHGISVDEVITNELIFEDGVSTGDWHKGRRIRVTQDKLEVVKQYNGEDVMYVGDSGTDFLPLLHAGIPCAIENTKIVDIFNNLGLQEKLHVGGWHNFIDFIKE</sequence>
<gene>
    <name evidence="1" type="ORF">G210_0279</name>
</gene>
<comment type="caution">
    <text evidence="1">The sequence shown here is derived from an EMBL/GenBank/DDBJ whole genome shotgun (WGS) entry which is preliminary data.</text>
</comment>
<dbReference type="AlphaFoldDB" id="M3IRA2"/>
<dbReference type="InterPro" id="IPR036412">
    <property type="entry name" value="HAD-like_sf"/>
</dbReference>
<protein>
    <submittedName>
        <fullName evidence="1">Uncharacterized protein</fullName>
    </submittedName>
</protein>
<dbReference type="PANTHER" id="PTHR28181">
    <property type="entry name" value="UPF0655 PROTEIN YCR015C"/>
    <property type="match status" value="1"/>
</dbReference>
<proteinExistence type="predicted"/>
<dbReference type="Pfam" id="PF12710">
    <property type="entry name" value="HAD"/>
    <property type="match status" value="1"/>
</dbReference>
<dbReference type="STRING" id="1245528.M3IRA2"/>
<dbReference type="Proteomes" id="UP000011777">
    <property type="component" value="Unassembled WGS sequence"/>
</dbReference>
<organism evidence="1 2">
    <name type="scientific">Candida maltosa (strain Xu316)</name>
    <name type="common">Yeast</name>
    <dbReference type="NCBI Taxonomy" id="1245528"/>
    <lineage>
        <taxon>Eukaryota</taxon>
        <taxon>Fungi</taxon>
        <taxon>Dikarya</taxon>
        <taxon>Ascomycota</taxon>
        <taxon>Saccharomycotina</taxon>
        <taxon>Pichiomycetes</taxon>
        <taxon>Debaryomycetaceae</taxon>
        <taxon>Candida/Lodderomyces clade</taxon>
        <taxon>Candida</taxon>
    </lineage>
</organism>
<keyword evidence="2" id="KW-1185">Reference proteome</keyword>
<reference evidence="1 2" key="1">
    <citation type="submission" date="2013-02" db="EMBL/GenBank/DDBJ databases">
        <title>Genome sequence of Candida maltosa Xu316, a potential industrial strain for xylitol and ethanol production.</title>
        <authorList>
            <person name="Yu J."/>
            <person name="Wang Q."/>
            <person name="Geng X."/>
            <person name="Bao W."/>
            <person name="He P."/>
            <person name="Cai J."/>
        </authorList>
    </citation>
    <scope>NUCLEOTIDE SEQUENCE [LARGE SCALE GENOMIC DNA]</scope>
    <source>
        <strain evidence="2">Xu316</strain>
    </source>
</reference>
<dbReference type="OrthoDB" id="10255128at2759"/>
<dbReference type="SUPFAM" id="SSF56784">
    <property type="entry name" value="HAD-like"/>
    <property type="match status" value="1"/>
</dbReference>
<evidence type="ECO:0000313" key="2">
    <source>
        <dbReference type="Proteomes" id="UP000011777"/>
    </source>
</evidence>
<dbReference type="Gene3D" id="3.40.50.1000">
    <property type="entry name" value="HAD superfamily/HAD-like"/>
    <property type="match status" value="1"/>
</dbReference>
<dbReference type="InterPro" id="IPR023214">
    <property type="entry name" value="HAD_sf"/>
</dbReference>
<dbReference type="PANTHER" id="PTHR28181:SF1">
    <property type="entry name" value="COLD TOLERANCE PROTEIN 1"/>
    <property type="match status" value="1"/>
</dbReference>
<accession>M3IRA2</accession>
<dbReference type="eggNOG" id="ENOG502S7B4">
    <property type="taxonomic scope" value="Eukaryota"/>
</dbReference>